<dbReference type="Proteomes" id="UP000219050">
    <property type="component" value="Chromosome"/>
</dbReference>
<reference evidence="7 8" key="1">
    <citation type="submission" date="2017-05" db="EMBL/GenBank/DDBJ databases">
        <title>Comparative genomic and metabolic analysis of manganese-oxidizing mechanisms in Celeribater manganoxidans DY25T: its adaption to the environment of polymetallic nodule.</title>
        <authorList>
            <person name="Wang X."/>
        </authorList>
    </citation>
    <scope>NUCLEOTIDE SEQUENCE [LARGE SCALE GENOMIC DNA]</scope>
    <source>
        <strain evidence="7 8">DY25</strain>
    </source>
</reference>
<dbReference type="Pfam" id="PF02678">
    <property type="entry name" value="Pirin"/>
    <property type="match status" value="1"/>
</dbReference>
<evidence type="ECO:0000313" key="8">
    <source>
        <dbReference type="Proteomes" id="UP000219050"/>
    </source>
</evidence>
<name>A0A291LX33_9RHOB</name>
<dbReference type="InterPro" id="IPR012093">
    <property type="entry name" value="Pirin"/>
</dbReference>
<dbReference type="CDD" id="cd02247">
    <property type="entry name" value="cupin_pirin_C"/>
    <property type="match status" value="1"/>
</dbReference>
<dbReference type="Pfam" id="PF05726">
    <property type="entry name" value="Pirin_C"/>
    <property type="match status" value="1"/>
</dbReference>
<feature type="region of interest" description="Disordered" evidence="4">
    <location>
        <begin position="1"/>
        <end position="21"/>
    </location>
</feature>
<evidence type="ECO:0000259" key="5">
    <source>
        <dbReference type="Pfam" id="PF02678"/>
    </source>
</evidence>
<accession>A0A291LX33</accession>
<evidence type="ECO:0000256" key="1">
    <source>
        <dbReference type="ARBA" id="ARBA00008416"/>
    </source>
</evidence>
<feature type="binding site" evidence="2">
    <location>
        <position position="123"/>
    </location>
    <ligand>
        <name>Fe cation</name>
        <dbReference type="ChEBI" id="CHEBI:24875"/>
    </ligand>
</feature>
<evidence type="ECO:0000256" key="4">
    <source>
        <dbReference type="SAM" id="MobiDB-lite"/>
    </source>
</evidence>
<proteinExistence type="inferred from homology"/>
<comment type="cofactor">
    <cofactor evidence="2">
        <name>Fe cation</name>
        <dbReference type="ChEBI" id="CHEBI:24875"/>
    </cofactor>
    <text evidence="2">Binds 1 Fe cation per subunit.</text>
</comment>
<evidence type="ECO:0000313" key="7">
    <source>
        <dbReference type="EMBL" id="ATI41252.1"/>
    </source>
</evidence>
<dbReference type="CDD" id="cd02909">
    <property type="entry name" value="cupin_pirin_N"/>
    <property type="match status" value="1"/>
</dbReference>
<dbReference type="InterPro" id="IPR011051">
    <property type="entry name" value="RmlC_Cupin_sf"/>
</dbReference>
<evidence type="ECO:0000256" key="3">
    <source>
        <dbReference type="RuleBase" id="RU003457"/>
    </source>
</evidence>
<feature type="domain" description="Pirin N-terminal" evidence="5">
    <location>
        <begin position="40"/>
        <end position="145"/>
    </location>
</feature>
<evidence type="ECO:0000259" key="6">
    <source>
        <dbReference type="Pfam" id="PF05726"/>
    </source>
</evidence>
<keyword evidence="2" id="KW-0408">Iron</keyword>
<dbReference type="OrthoDB" id="9780903at2"/>
<dbReference type="InterPro" id="IPR008778">
    <property type="entry name" value="Pirin_C_dom"/>
</dbReference>
<dbReference type="AlphaFoldDB" id="A0A291LX33"/>
<protein>
    <recommendedName>
        <fullName evidence="9">Pirin</fullName>
    </recommendedName>
</protein>
<keyword evidence="8" id="KW-1185">Reference proteome</keyword>
<keyword evidence="2" id="KW-0479">Metal-binding</keyword>
<sequence length="325" mass="34912">MSWNPAFPPGTMPGTGAGADTPLDAIETVIVPRSRDIGGFEVRRALPAPQRQMVGPFVFFDQAGPAEFLTGQGIDVRPHPHIGLGTVTYLFQGDFHHRDSIGTDQVITPGALNWMVAGRGVTHSERTSASARQGPHSLFGIQTWVALPERMEDAAPSFEHHGKADLPVLEAHGIHARLILGQAWGARAPATTFTDMFYADVTLEPGAHCPLPDGHEDRGLYVISGEVGIAGDSFGPGRMMIFRPGDAITVTAGAQGARMMILGGATLEGPRHIWWNFVSSSRERIAQAKADWRAGRWGEGLFELPPGDDTEFVPYPLLRAGKTGA</sequence>
<dbReference type="KEGG" id="cmag:CBW24_04045"/>
<feature type="compositionally biased region" description="Pro residues" evidence="4">
    <location>
        <begin position="1"/>
        <end position="11"/>
    </location>
</feature>
<feature type="binding site" evidence="2">
    <location>
        <position position="125"/>
    </location>
    <ligand>
        <name>Fe cation</name>
        <dbReference type="ChEBI" id="CHEBI:24875"/>
    </ligand>
</feature>
<feature type="binding site" evidence="2">
    <location>
        <position position="79"/>
    </location>
    <ligand>
        <name>Fe cation</name>
        <dbReference type="ChEBI" id="CHEBI:24875"/>
    </ligand>
</feature>
<dbReference type="Gene3D" id="2.60.120.10">
    <property type="entry name" value="Jelly Rolls"/>
    <property type="match status" value="2"/>
</dbReference>
<dbReference type="InterPro" id="IPR014710">
    <property type="entry name" value="RmlC-like_jellyroll"/>
</dbReference>
<dbReference type="PANTHER" id="PTHR13903">
    <property type="entry name" value="PIRIN-RELATED"/>
    <property type="match status" value="1"/>
</dbReference>
<dbReference type="EMBL" id="CP021404">
    <property type="protein sequence ID" value="ATI41252.1"/>
    <property type="molecule type" value="Genomic_DNA"/>
</dbReference>
<dbReference type="GO" id="GO:0046872">
    <property type="term" value="F:metal ion binding"/>
    <property type="evidence" value="ECO:0007669"/>
    <property type="project" value="UniProtKB-KW"/>
</dbReference>
<organism evidence="7 8">
    <name type="scientific">Pacificitalea manganoxidans</name>
    <dbReference type="NCBI Taxonomy" id="1411902"/>
    <lineage>
        <taxon>Bacteria</taxon>
        <taxon>Pseudomonadati</taxon>
        <taxon>Pseudomonadota</taxon>
        <taxon>Alphaproteobacteria</taxon>
        <taxon>Rhodobacterales</taxon>
        <taxon>Paracoccaceae</taxon>
        <taxon>Pacificitalea</taxon>
    </lineage>
</organism>
<feature type="binding site" evidence="2">
    <location>
        <position position="81"/>
    </location>
    <ligand>
        <name>Fe cation</name>
        <dbReference type="ChEBI" id="CHEBI:24875"/>
    </ligand>
</feature>
<gene>
    <name evidence="7" type="ORF">CBW24_04045</name>
</gene>
<dbReference type="RefSeq" id="WP_097372758.1">
    <property type="nucleotide sequence ID" value="NZ_CP021404.1"/>
</dbReference>
<evidence type="ECO:0000256" key="2">
    <source>
        <dbReference type="PIRSR" id="PIRSR006232-1"/>
    </source>
</evidence>
<evidence type="ECO:0008006" key="9">
    <source>
        <dbReference type="Google" id="ProtNLM"/>
    </source>
</evidence>
<feature type="domain" description="Pirin C-terminal" evidence="6">
    <location>
        <begin position="198"/>
        <end position="297"/>
    </location>
</feature>
<comment type="similarity">
    <text evidence="1 3">Belongs to the pirin family.</text>
</comment>
<dbReference type="PANTHER" id="PTHR13903:SF8">
    <property type="entry name" value="PIRIN"/>
    <property type="match status" value="1"/>
</dbReference>
<dbReference type="PIRSF" id="PIRSF006232">
    <property type="entry name" value="Pirin"/>
    <property type="match status" value="1"/>
</dbReference>
<dbReference type="InterPro" id="IPR003829">
    <property type="entry name" value="Pirin_N_dom"/>
</dbReference>
<feature type="compositionally biased region" description="Low complexity" evidence="4">
    <location>
        <begin position="12"/>
        <end position="21"/>
    </location>
</feature>
<dbReference type="SUPFAM" id="SSF51182">
    <property type="entry name" value="RmlC-like cupins"/>
    <property type="match status" value="1"/>
</dbReference>